<name>A0AAN7WQ03_ELEMC</name>
<reference evidence="2 3" key="2">
    <citation type="journal article" date="2023" name="Mol. Biol. Evol.">
        <title>Genomics of Secondarily Temperate Adaptation in the Only Non-Antarctic Icefish.</title>
        <authorList>
            <person name="Rivera-Colon A.G."/>
            <person name="Rayamajhi N."/>
            <person name="Minhas B.F."/>
            <person name="Madrigal G."/>
            <person name="Bilyk K.T."/>
            <person name="Yoon V."/>
            <person name="Hune M."/>
            <person name="Gregory S."/>
            <person name="Cheng C.H.C."/>
            <person name="Catchen J.M."/>
        </authorList>
    </citation>
    <scope>NUCLEOTIDE SEQUENCE [LARGE SCALE GENOMIC DNA]</scope>
    <source>
        <strain evidence="2">JMC-PN-2008</strain>
    </source>
</reference>
<dbReference type="InterPro" id="IPR016084">
    <property type="entry name" value="Haem_Oase-like_multi-hlx"/>
</dbReference>
<dbReference type="AlphaFoldDB" id="A0AAN7WQ03"/>
<dbReference type="Gene3D" id="1.20.910.10">
    <property type="entry name" value="Heme oxygenase-like"/>
    <property type="match status" value="1"/>
</dbReference>
<dbReference type="Proteomes" id="UP001346869">
    <property type="component" value="Unassembled WGS sequence"/>
</dbReference>
<feature type="signal peptide" evidence="1">
    <location>
        <begin position="1"/>
        <end position="18"/>
    </location>
</feature>
<proteinExistence type="predicted"/>
<keyword evidence="1" id="KW-0732">Signal</keyword>
<feature type="chain" id="PRO_5042998041" evidence="1">
    <location>
        <begin position="19"/>
        <end position="227"/>
    </location>
</feature>
<dbReference type="SUPFAM" id="SSF48613">
    <property type="entry name" value="Heme oxygenase-like"/>
    <property type="match status" value="1"/>
</dbReference>
<comment type="caution">
    <text evidence="2">The sequence shown here is derived from an EMBL/GenBank/DDBJ whole genome shotgun (WGS) entry which is preliminary data.</text>
</comment>
<reference evidence="2 3" key="1">
    <citation type="journal article" date="2023" name="Genes (Basel)">
        <title>Chromosome-Level Genome Assembly and Circadian Gene Repertoire of the Patagonia Blennie Eleginops maclovinus-The Closest Ancestral Proxy of Antarctic Cryonotothenioids.</title>
        <authorList>
            <person name="Cheng C.C."/>
            <person name="Rivera-Colon A.G."/>
            <person name="Minhas B.F."/>
            <person name="Wilson L."/>
            <person name="Rayamajhi N."/>
            <person name="Vargas-Chacoff L."/>
            <person name="Catchen J.M."/>
        </authorList>
    </citation>
    <scope>NUCLEOTIDE SEQUENCE [LARGE SCALE GENOMIC DNA]</scope>
    <source>
        <strain evidence="2">JMC-PN-2008</strain>
    </source>
</reference>
<keyword evidence="3" id="KW-1185">Reference proteome</keyword>
<gene>
    <name evidence="2" type="ORF">PBY51_005787</name>
</gene>
<evidence type="ECO:0000313" key="2">
    <source>
        <dbReference type="EMBL" id="KAK5848147.1"/>
    </source>
</evidence>
<dbReference type="EMBL" id="JAUZQC010000025">
    <property type="protein sequence ID" value="KAK5848147.1"/>
    <property type="molecule type" value="Genomic_DNA"/>
</dbReference>
<evidence type="ECO:0000313" key="3">
    <source>
        <dbReference type="Proteomes" id="UP001346869"/>
    </source>
</evidence>
<sequence length="227" mass="26305">MQCVCVCLLLALVSLSSSSSGLVPGVRLSDVVWGFSELLADEILRSSSFFQELRSGNLTQRCYDNFQQQEALYLTRVSSTLEALISRSQEAVEPRSLLQETLKHYSSRNQSLPESPSPQWLLLSLQSLHSLVLEEPIYWLLALSSRPRLRVFMAGELQGARVKDNRLLQQWREDTKEEVTWILRVRKLMEEQQDHMDAFKAINIFREQMMNQKSFYKALSCDEEKKR</sequence>
<protein>
    <submittedName>
        <fullName evidence="2">Uncharacterized protein</fullName>
    </submittedName>
</protein>
<accession>A0AAN7WQ03</accession>
<evidence type="ECO:0000256" key="1">
    <source>
        <dbReference type="SAM" id="SignalP"/>
    </source>
</evidence>
<organism evidence="2 3">
    <name type="scientific">Eleginops maclovinus</name>
    <name type="common">Patagonian blennie</name>
    <name type="synonym">Eleginus maclovinus</name>
    <dbReference type="NCBI Taxonomy" id="56733"/>
    <lineage>
        <taxon>Eukaryota</taxon>
        <taxon>Metazoa</taxon>
        <taxon>Chordata</taxon>
        <taxon>Craniata</taxon>
        <taxon>Vertebrata</taxon>
        <taxon>Euteleostomi</taxon>
        <taxon>Actinopterygii</taxon>
        <taxon>Neopterygii</taxon>
        <taxon>Teleostei</taxon>
        <taxon>Neoteleostei</taxon>
        <taxon>Acanthomorphata</taxon>
        <taxon>Eupercaria</taxon>
        <taxon>Perciformes</taxon>
        <taxon>Notothenioidei</taxon>
        <taxon>Eleginopidae</taxon>
        <taxon>Eleginops</taxon>
    </lineage>
</organism>